<dbReference type="GO" id="GO:0008202">
    <property type="term" value="P:steroid metabolic process"/>
    <property type="evidence" value="ECO:0007669"/>
    <property type="project" value="UniProtKB-ARBA"/>
</dbReference>
<accession>A0A1G6LMF5</accession>
<evidence type="ECO:0000259" key="5">
    <source>
        <dbReference type="Pfam" id="PF00890"/>
    </source>
</evidence>
<dbReference type="STRING" id="604330.SAMN04489857_1309"/>
<dbReference type="PANTHER" id="PTHR43400:SF10">
    <property type="entry name" value="3-OXOSTEROID 1-DEHYDROGENASE"/>
    <property type="match status" value="1"/>
</dbReference>
<organism evidence="6 7">
    <name type="scientific">Parafannyhessea umbonata</name>
    <dbReference type="NCBI Taxonomy" id="604330"/>
    <lineage>
        <taxon>Bacteria</taxon>
        <taxon>Bacillati</taxon>
        <taxon>Actinomycetota</taxon>
        <taxon>Coriobacteriia</taxon>
        <taxon>Coriobacteriales</taxon>
        <taxon>Atopobiaceae</taxon>
        <taxon>Parafannyhessea</taxon>
    </lineage>
</organism>
<dbReference type="SUPFAM" id="SSF56425">
    <property type="entry name" value="Succinate dehydrogenase/fumarate reductase flavoprotein, catalytic domain"/>
    <property type="match status" value="1"/>
</dbReference>
<gene>
    <name evidence="6" type="ORF">SAMN04487824_11528</name>
</gene>
<dbReference type="SUPFAM" id="SSF51905">
    <property type="entry name" value="FAD/NAD(P)-binding domain"/>
    <property type="match status" value="1"/>
</dbReference>
<evidence type="ECO:0000313" key="6">
    <source>
        <dbReference type="EMBL" id="SDC44430.1"/>
    </source>
</evidence>
<evidence type="ECO:0000256" key="3">
    <source>
        <dbReference type="ARBA" id="ARBA00022827"/>
    </source>
</evidence>
<dbReference type="Gene3D" id="3.90.700.10">
    <property type="entry name" value="Succinate dehydrogenase/fumarate reductase flavoprotein, catalytic domain"/>
    <property type="match status" value="1"/>
</dbReference>
<keyword evidence="2" id="KW-0285">Flavoprotein</keyword>
<keyword evidence="7" id="KW-1185">Reference proteome</keyword>
<dbReference type="Gene3D" id="3.50.50.60">
    <property type="entry name" value="FAD/NAD(P)-binding domain"/>
    <property type="match status" value="2"/>
</dbReference>
<dbReference type="InterPro" id="IPR003953">
    <property type="entry name" value="FAD-dep_OxRdtase_2_FAD-bd"/>
</dbReference>
<proteinExistence type="predicted"/>
<dbReference type="AlphaFoldDB" id="A0A1G6LMF5"/>
<evidence type="ECO:0000256" key="4">
    <source>
        <dbReference type="ARBA" id="ARBA00023002"/>
    </source>
</evidence>
<sequence length="507" mass="56059">MAQELETDVVVVAAGLSGLAASIAAAEGGARVITLEKASNTGGAANMGMGPCAAGSPVQRASMIEVTPGELFRRHMFYTHYQVDPRLVRAYYFKSGDTIKWLQDMGVVFNSVRPAFRARERTRAYADGEYTWHVVQPEDGSEPGPRAATTMIKRMTERATDLGVEFMFECPGKKLLTNDEGAVCGVVATNKDGEEVTISCQEVIVATGGFGNNAKMIHDKIGLDWGKNLYSFAVPGMDGDGYNMCHEVGAGHTPVSMEMMYQLPDNMNHFYVEGAFRQPCYWCDKTGERFMPEDDIFNTTFVGNAINHLPGKVAFSIFDSKMLRHWKKDGPDIVSHVHPHDLYQGFDEQWQRDLDTYVDGAGNHVIAQADTLEELAEKIGIDPEGLMKNVEQYNEMCAEGYDELFEKEREFMMPLEEGPFYVCRQYVGAYGTLGGVLINHNMEVMTDDYKVIDGLYCVGTDACTIYGDSYNYSIPGNTMGFCLNSGRIAGENAAERVAESAGDEDWD</sequence>
<dbReference type="InterPro" id="IPR050315">
    <property type="entry name" value="FAD-oxidoreductase_2"/>
</dbReference>
<keyword evidence="3" id="KW-0274">FAD</keyword>
<name>A0A1G6LMF5_9ACTN</name>
<comment type="cofactor">
    <cofactor evidence="1">
        <name>FAD</name>
        <dbReference type="ChEBI" id="CHEBI:57692"/>
    </cofactor>
</comment>
<keyword evidence="4" id="KW-0560">Oxidoreductase</keyword>
<dbReference type="Proteomes" id="UP000198528">
    <property type="component" value="Unassembled WGS sequence"/>
</dbReference>
<dbReference type="InterPro" id="IPR027477">
    <property type="entry name" value="Succ_DH/fumarate_Rdtase_cat_sf"/>
</dbReference>
<dbReference type="RefSeq" id="WP_090846896.1">
    <property type="nucleotide sequence ID" value="NZ_FMZL01000015.1"/>
</dbReference>
<dbReference type="Pfam" id="PF00890">
    <property type="entry name" value="FAD_binding_2"/>
    <property type="match status" value="1"/>
</dbReference>
<dbReference type="EMBL" id="FMZL01000015">
    <property type="protein sequence ID" value="SDC44430.1"/>
    <property type="molecule type" value="Genomic_DNA"/>
</dbReference>
<evidence type="ECO:0000256" key="2">
    <source>
        <dbReference type="ARBA" id="ARBA00022630"/>
    </source>
</evidence>
<dbReference type="PANTHER" id="PTHR43400">
    <property type="entry name" value="FUMARATE REDUCTASE"/>
    <property type="match status" value="1"/>
</dbReference>
<dbReference type="InterPro" id="IPR036188">
    <property type="entry name" value="FAD/NAD-bd_sf"/>
</dbReference>
<evidence type="ECO:0000313" key="7">
    <source>
        <dbReference type="Proteomes" id="UP000198528"/>
    </source>
</evidence>
<dbReference type="GO" id="GO:0033765">
    <property type="term" value="F:steroid dehydrogenase activity, acting on the CH-CH group of donors"/>
    <property type="evidence" value="ECO:0007669"/>
    <property type="project" value="UniProtKB-ARBA"/>
</dbReference>
<feature type="domain" description="FAD-dependent oxidoreductase 2 FAD-binding" evidence="5">
    <location>
        <begin position="8"/>
        <end position="470"/>
    </location>
</feature>
<reference evidence="7" key="1">
    <citation type="submission" date="2016-10" db="EMBL/GenBank/DDBJ databases">
        <authorList>
            <person name="Varghese N."/>
            <person name="Submissions S."/>
        </authorList>
    </citation>
    <scope>NUCLEOTIDE SEQUENCE [LARGE SCALE GENOMIC DNA]</scope>
    <source>
        <strain evidence="7">DSM 22619</strain>
    </source>
</reference>
<evidence type="ECO:0000256" key="1">
    <source>
        <dbReference type="ARBA" id="ARBA00001974"/>
    </source>
</evidence>
<protein>
    <submittedName>
        <fullName evidence="6">Fumarate reductase flavoprotein subunit</fullName>
    </submittedName>
</protein>